<reference evidence="15 16" key="1">
    <citation type="submission" date="2020-10" db="EMBL/GenBank/DDBJ databases">
        <title>Genome sequencing of Massilia sp. LPB0304.</title>
        <authorList>
            <person name="Kim J."/>
        </authorList>
    </citation>
    <scope>NUCLEOTIDE SEQUENCE [LARGE SCALE GENOMIC DNA]</scope>
    <source>
        <strain evidence="15 16">LPB0304</strain>
    </source>
</reference>
<feature type="chain" id="PRO_5032943498" evidence="12">
    <location>
        <begin position="28"/>
        <end position="969"/>
    </location>
</feature>
<feature type="signal peptide" evidence="12">
    <location>
        <begin position="1"/>
        <end position="27"/>
    </location>
</feature>
<comment type="subcellular location">
    <subcellularLocation>
        <location evidence="1 10">Cell outer membrane</location>
        <topology evidence="1 10">Multi-pass membrane protein</topology>
    </subcellularLocation>
</comment>
<dbReference type="GO" id="GO:0009279">
    <property type="term" value="C:cell outer membrane"/>
    <property type="evidence" value="ECO:0007669"/>
    <property type="project" value="UniProtKB-SubCell"/>
</dbReference>
<dbReference type="PROSITE" id="PS52016">
    <property type="entry name" value="TONB_DEPENDENT_REC_3"/>
    <property type="match status" value="1"/>
</dbReference>
<dbReference type="SUPFAM" id="SSF56935">
    <property type="entry name" value="Porins"/>
    <property type="match status" value="1"/>
</dbReference>
<dbReference type="PANTHER" id="PTHR47234">
    <property type="match status" value="1"/>
</dbReference>
<comment type="similarity">
    <text evidence="2 10 11">Belongs to the TonB-dependent receptor family.</text>
</comment>
<evidence type="ECO:0000256" key="5">
    <source>
        <dbReference type="ARBA" id="ARBA00022692"/>
    </source>
</evidence>
<keyword evidence="5 10" id="KW-0812">Transmembrane</keyword>
<dbReference type="InterPro" id="IPR036942">
    <property type="entry name" value="Beta-barrel_TonB_sf"/>
</dbReference>
<keyword evidence="7 10" id="KW-0472">Membrane</keyword>
<evidence type="ECO:0000256" key="6">
    <source>
        <dbReference type="ARBA" id="ARBA00023077"/>
    </source>
</evidence>
<dbReference type="InterPro" id="IPR039426">
    <property type="entry name" value="TonB-dep_rcpt-like"/>
</dbReference>
<evidence type="ECO:0000259" key="13">
    <source>
        <dbReference type="Pfam" id="PF00593"/>
    </source>
</evidence>
<dbReference type="Gene3D" id="2.40.170.20">
    <property type="entry name" value="TonB-dependent receptor, beta-barrel domain"/>
    <property type="match status" value="1"/>
</dbReference>
<keyword evidence="8 15" id="KW-0675">Receptor</keyword>
<protein>
    <submittedName>
        <fullName evidence="15">TonB-dependent receptor</fullName>
    </submittedName>
</protein>
<keyword evidence="3 10" id="KW-0813">Transport</keyword>
<evidence type="ECO:0000313" key="16">
    <source>
        <dbReference type="Proteomes" id="UP000593875"/>
    </source>
</evidence>
<accession>A0A7L9U6G6</accession>
<dbReference type="Pfam" id="PF00593">
    <property type="entry name" value="TonB_dep_Rec_b-barrel"/>
    <property type="match status" value="1"/>
</dbReference>
<dbReference type="InterPro" id="IPR037066">
    <property type="entry name" value="Plug_dom_sf"/>
</dbReference>
<evidence type="ECO:0000256" key="10">
    <source>
        <dbReference type="PROSITE-ProRule" id="PRU01360"/>
    </source>
</evidence>
<gene>
    <name evidence="15" type="ORF">LPB04_00380</name>
</gene>
<evidence type="ECO:0000256" key="2">
    <source>
        <dbReference type="ARBA" id="ARBA00009810"/>
    </source>
</evidence>
<dbReference type="Gene3D" id="2.170.130.10">
    <property type="entry name" value="TonB-dependent receptor, plug domain"/>
    <property type="match status" value="1"/>
</dbReference>
<dbReference type="Pfam" id="PF07715">
    <property type="entry name" value="Plug"/>
    <property type="match status" value="1"/>
</dbReference>
<evidence type="ECO:0000256" key="9">
    <source>
        <dbReference type="ARBA" id="ARBA00023237"/>
    </source>
</evidence>
<name>A0A7L9U6G6_9BURK</name>
<dbReference type="KEGG" id="mlir:LPB04_00380"/>
<keyword evidence="9 10" id="KW-0998">Cell outer membrane</keyword>
<keyword evidence="12" id="KW-0732">Signal</keyword>
<evidence type="ECO:0000256" key="8">
    <source>
        <dbReference type="ARBA" id="ARBA00023170"/>
    </source>
</evidence>
<keyword evidence="4 10" id="KW-1134">Transmembrane beta strand</keyword>
<evidence type="ECO:0000256" key="11">
    <source>
        <dbReference type="RuleBase" id="RU003357"/>
    </source>
</evidence>
<dbReference type="EMBL" id="CP062941">
    <property type="protein sequence ID" value="QOL49832.1"/>
    <property type="molecule type" value="Genomic_DNA"/>
</dbReference>
<dbReference type="InterPro" id="IPR012910">
    <property type="entry name" value="Plug_dom"/>
</dbReference>
<keyword evidence="16" id="KW-1185">Reference proteome</keyword>
<evidence type="ECO:0000313" key="15">
    <source>
        <dbReference type="EMBL" id="QOL49832.1"/>
    </source>
</evidence>
<dbReference type="AlphaFoldDB" id="A0A7L9U6G6"/>
<dbReference type="InterPro" id="IPR000531">
    <property type="entry name" value="Beta-barrel_TonB"/>
</dbReference>
<evidence type="ECO:0000256" key="3">
    <source>
        <dbReference type="ARBA" id="ARBA00022448"/>
    </source>
</evidence>
<dbReference type="RefSeq" id="WP_193686857.1">
    <property type="nucleotide sequence ID" value="NZ_CP062941.1"/>
</dbReference>
<feature type="domain" description="TonB-dependent receptor-like beta-barrel" evidence="13">
    <location>
        <begin position="371"/>
        <end position="933"/>
    </location>
</feature>
<dbReference type="Proteomes" id="UP000593875">
    <property type="component" value="Chromosome"/>
</dbReference>
<evidence type="ECO:0000256" key="7">
    <source>
        <dbReference type="ARBA" id="ARBA00023136"/>
    </source>
</evidence>
<evidence type="ECO:0000256" key="4">
    <source>
        <dbReference type="ARBA" id="ARBA00022452"/>
    </source>
</evidence>
<evidence type="ECO:0000256" key="1">
    <source>
        <dbReference type="ARBA" id="ARBA00004571"/>
    </source>
</evidence>
<dbReference type="PANTHER" id="PTHR47234:SF2">
    <property type="entry name" value="TONB-DEPENDENT RECEPTOR"/>
    <property type="match status" value="1"/>
</dbReference>
<keyword evidence="6 11" id="KW-0798">TonB box</keyword>
<evidence type="ECO:0000256" key="12">
    <source>
        <dbReference type="SAM" id="SignalP"/>
    </source>
</evidence>
<proteinExistence type="inferred from homology"/>
<feature type="domain" description="TonB-dependent receptor plug" evidence="14">
    <location>
        <begin position="53"/>
        <end position="165"/>
    </location>
</feature>
<sequence length="969" mass="104401">MIETILSRSIRVICLSGLAVGMQSAFAQDAAPASASMQRVEVTGSRIRQVDLETAQPVQVMTQQQIQATGLVTVGDILNNLSSAGSPDFSKGGSLTSNRENGGQYINLRNLGSNRLLVLVNGKRWTQTVDGFTDMSTVPASMIERIEVLKDGASSIYGSDAIAGVVNIILKKSMEGGQLSLYTGANQHHGDGKNKDFSLSYGAGNDKASLMFGLSHTEQGVVWPSSREITSTSYGPAHPTAGLGGGPWGRITAVDAFGGSLTDPAKGGFNKTLNHTGTYDGVGTGANSRDPNSYHNYVGASADKYNSTQDMMFVMPNKLDTLFVKGEVNLPLDMKFSSTAMYSQRKSTAQIAGYPLQSTTQSTFPVYIDQDSYFNPYGNQVAGAGNGQDLFFARRTIEVPRVTENENRTLHVDGTLEGNFNVRDMAWNWSAGWNHSKVTGSTLGTGNLNLPNLKRALGPSFLNASGVVQCGTPGAPIGLTECTPFDILGGPSASTPEALAYVMSTGQATYGSSVTSFTADIGGEVFKLPAGAIGFAAGVERREVKGYDRPGQFEQSGYSTDLAGNPTVGRYTVKEAYAELNVPVLKGQPFAELLSFNLASRYSDYSNFGNTTNSKISFMYKPVKDLLTRGTWAEGFRAPALGDTFGGGQQSFDTFLDPCDTRFGEAARDPAVQARCVAMGTNATYRQLDQSGTPISSTGGTQGLTAFNSGAGNTFLQPETAVTKTLGFVYSPSFLPGFSGSLDWYNIKVKNRITGISAEYVANECYINGSADFCSVIKRDPATGQVNALSHGNANLGEMETEGFDIALSYRLPRTQYGQFSVRNETSYVDTFRTRTGADSQWNNYAGEYLYNRVKSNTTLDWNLGNWSATWGMRYYSPVKDQCWDVDVECNLPNAQTTWGTGANKLGSLVYHDLSVGYKTSWNGRILVGVNNVFGKEPRITYNTQASAASVDADQPIDRFFYVRYNQSF</sequence>
<evidence type="ECO:0000259" key="14">
    <source>
        <dbReference type="Pfam" id="PF07715"/>
    </source>
</evidence>
<organism evidence="15 16">
    <name type="scientific">Massilia litorea</name>
    <dbReference type="NCBI Taxonomy" id="2769491"/>
    <lineage>
        <taxon>Bacteria</taxon>
        <taxon>Pseudomonadati</taxon>
        <taxon>Pseudomonadota</taxon>
        <taxon>Betaproteobacteria</taxon>
        <taxon>Burkholderiales</taxon>
        <taxon>Oxalobacteraceae</taxon>
        <taxon>Telluria group</taxon>
        <taxon>Massilia</taxon>
    </lineage>
</organism>